<gene>
    <name evidence="3" type="ORF">PV09_02737</name>
</gene>
<accession>A0A0D2AI49</accession>
<dbReference type="OrthoDB" id="5422958at2759"/>
<feature type="domain" description="Gag1-like clamp" evidence="2">
    <location>
        <begin position="90"/>
        <end position="289"/>
    </location>
</feature>
<dbReference type="RefSeq" id="XP_016216134.1">
    <property type="nucleotide sequence ID" value="XM_016355828.1"/>
</dbReference>
<evidence type="ECO:0000256" key="1">
    <source>
        <dbReference type="SAM" id="MobiDB-lite"/>
    </source>
</evidence>
<dbReference type="HOGENOM" id="CLU_036307_1_0_1"/>
<protein>
    <recommendedName>
        <fullName evidence="2">Gag1-like clamp domain-containing protein</fullName>
    </recommendedName>
</protein>
<reference evidence="3 4" key="1">
    <citation type="submission" date="2015-01" db="EMBL/GenBank/DDBJ databases">
        <title>The Genome Sequence of Ochroconis gallopava CBS43764.</title>
        <authorList>
            <consortium name="The Broad Institute Genomics Platform"/>
            <person name="Cuomo C."/>
            <person name="de Hoog S."/>
            <person name="Gorbushina A."/>
            <person name="Stielow B."/>
            <person name="Teixiera M."/>
            <person name="Abouelleil A."/>
            <person name="Chapman S.B."/>
            <person name="Priest M."/>
            <person name="Young S.K."/>
            <person name="Wortman J."/>
            <person name="Nusbaum C."/>
            <person name="Birren B."/>
        </authorList>
    </citation>
    <scope>NUCLEOTIDE SEQUENCE [LARGE SCALE GENOMIC DNA]</scope>
    <source>
        <strain evidence="3 4">CBS 43764</strain>
    </source>
</reference>
<dbReference type="InterPro" id="IPR025124">
    <property type="entry name" value="Gag1-like_clamp"/>
</dbReference>
<dbReference type="VEuPathDB" id="FungiDB:PV09_02737"/>
<keyword evidence="4" id="KW-1185">Reference proteome</keyword>
<sequence>MKELDKAAQAAVREINRKLQQQLRNDWEFPDPSALPQGVPPLQNQDPDISPASHGSASPPRTPENGPNLRERYYGTTDDSSDEEAHMIESMYAFDSPDTVGDEIDRKVTARRKRRKKELQEELQYNPGLCFFLRRRNAWTGAVPKTRIKHAAEVPQHLPATSSDSSPIGTPLSVSSVPAENATGSMEGVENTSTSHTDSITSISPWIPPSHAPIFQPPKDPDSLIDVLIPLAPPLIPPSNPVRMSLTSRSQSELYGKIVRDSRTPAIPINLADMTRIIVQGWKDEGNWPPRGTAPEPSIASKRGAPNAGNKFARSKRDDGILANHPHLQRGVEGMKRVFRLSNGSHHDSDGSKAANAPVSPKSPKYDLSGAFRSH</sequence>
<dbReference type="Pfam" id="PF13259">
    <property type="entry name" value="clamp_Gag1-like"/>
    <property type="match status" value="1"/>
</dbReference>
<dbReference type="GeneID" id="27310710"/>
<organism evidence="3 4">
    <name type="scientific">Verruconis gallopava</name>
    <dbReference type="NCBI Taxonomy" id="253628"/>
    <lineage>
        <taxon>Eukaryota</taxon>
        <taxon>Fungi</taxon>
        <taxon>Dikarya</taxon>
        <taxon>Ascomycota</taxon>
        <taxon>Pezizomycotina</taxon>
        <taxon>Dothideomycetes</taxon>
        <taxon>Pleosporomycetidae</taxon>
        <taxon>Venturiales</taxon>
        <taxon>Sympoventuriaceae</taxon>
        <taxon>Verruconis</taxon>
    </lineage>
</organism>
<dbReference type="STRING" id="253628.A0A0D2AI49"/>
<dbReference type="AlphaFoldDB" id="A0A0D2AI49"/>
<proteinExistence type="predicted"/>
<feature type="region of interest" description="Disordered" evidence="1">
    <location>
        <begin position="179"/>
        <end position="199"/>
    </location>
</feature>
<dbReference type="InterPro" id="IPR053274">
    <property type="entry name" value="Fluconazole_resistance"/>
</dbReference>
<dbReference type="PANTHER" id="PTHR28065:SF1">
    <property type="entry name" value="DUF4050 DOMAIN-CONTAINING PROTEIN"/>
    <property type="match status" value="1"/>
</dbReference>
<evidence type="ECO:0000259" key="2">
    <source>
        <dbReference type="Pfam" id="PF13259"/>
    </source>
</evidence>
<dbReference type="EMBL" id="KN847535">
    <property type="protein sequence ID" value="KIW06265.1"/>
    <property type="molecule type" value="Genomic_DNA"/>
</dbReference>
<feature type="region of interest" description="Disordered" evidence="1">
    <location>
        <begin position="284"/>
        <end position="375"/>
    </location>
</feature>
<evidence type="ECO:0000313" key="4">
    <source>
        <dbReference type="Proteomes" id="UP000053259"/>
    </source>
</evidence>
<dbReference type="Proteomes" id="UP000053259">
    <property type="component" value="Unassembled WGS sequence"/>
</dbReference>
<dbReference type="InParanoid" id="A0A0D2AI49"/>
<dbReference type="PANTHER" id="PTHR28065">
    <property type="entry name" value="FREQUENIN"/>
    <property type="match status" value="1"/>
</dbReference>
<evidence type="ECO:0000313" key="3">
    <source>
        <dbReference type="EMBL" id="KIW06265.1"/>
    </source>
</evidence>
<name>A0A0D2AI49_9PEZI</name>
<feature type="region of interest" description="Disordered" evidence="1">
    <location>
        <begin position="23"/>
        <end position="82"/>
    </location>
</feature>